<comment type="caution">
    <text evidence="2">The sequence shown here is derived from an EMBL/GenBank/DDBJ whole genome shotgun (WGS) entry which is preliminary data.</text>
</comment>
<evidence type="ECO:0000259" key="1">
    <source>
        <dbReference type="Pfam" id="PF22124"/>
    </source>
</evidence>
<dbReference type="Gene3D" id="1.50.10.10">
    <property type="match status" value="1"/>
</dbReference>
<gene>
    <name evidence="2" type="ORF">A3860_11615</name>
</gene>
<reference evidence="2 3" key="1">
    <citation type="submission" date="2016-03" db="EMBL/GenBank/DDBJ databases">
        <title>Niastella vici sp. nov., isolated from farmland soil.</title>
        <authorList>
            <person name="Chen L."/>
            <person name="Wang D."/>
            <person name="Yang S."/>
            <person name="Wang G."/>
        </authorList>
    </citation>
    <scope>NUCLEOTIDE SEQUENCE [LARGE SCALE GENOMIC DNA]</scope>
    <source>
        <strain evidence="2 3">DJ57</strain>
    </source>
</reference>
<dbReference type="InterPro" id="IPR008928">
    <property type="entry name" value="6-hairpin_glycosidase_sf"/>
</dbReference>
<protein>
    <submittedName>
        <fullName evidence="2">Trehalose hydrolase</fullName>
    </submittedName>
</protein>
<dbReference type="GO" id="GO:0005975">
    <property type="term" value="P:carbohydrate metabolic process"/>
    <property type="evidence" value="ECO:0007669"/>
    <property type="project" value="InterPro"/>
</dbReference>
<dbReference type="InterPro" id="IPR012341">
    <property type="entry name" value="6hp_glycosidase-like_sf"/>
</dbReference>
<dbReference type="Proteomes" id="UP000192796">
    <property type="component" value="Unassembled WGS sequence"/>
</dbReference>
<dbReference type="AlphaFoldDB" id="A0A1V9FGH1"/>
<feature type="domain" description="Glycosyl hydrolase family 95 catalytic" evidence="1">
    <location>
        <begin position="275"/>
        <end position="537"/>
    </location>
</feature>
<evidence type="ECO:0000313" key="3">
    <source>
        <dbReference type="Proteomes" id="UP000192796"/>
    </source>
</evidence>
<dbReference type="Pfam" id="PF22124">
    <property type="entry name" value="Glyco_hydro_95_cat"/>
    <property type="match status" value="1"/>
</dbReference>
<dbReference type="EMBL" id="LVYD01000124">
    <property type="protein sequence ID" value="OQP57316.1"/>
    <property type="molecule type" value="Genomic_DNA"/>
</dbReference>
<dbReference type="GO" id="GO:0004560">
    <property type="term" value="F:alpha-L-fucosidase activity"/>
    <property type="evidence" value="ECO:0007669"/>
    <property type="project" value="TreeGrafter"/>
</dbReference>
<accession>A0A1V9FGH1</accession>
<dbReference type="PANTHER" id="PTHR31084:SF19">
    <property type="entry name" value="GLYCOSYL HYDROLASE FAMILY 95 N-TERMINAL DOMAIN-CONTAINING PROTEIN"/>
    <property type="match status" value="1"/>
</dbReference>
<dbReference type="PANTHER" id="PTHR31084">
    <property type="entry name" value="ALPHA-L-FUCOSIDASE 2"/>
    <property type="match status" value="1"/>
</dbReference>
<keyword evidence="3" id="KW-1185">Reference proteome</keyword>
<organism evidence="2 3">
    <name type="scientific">Niastella vici</name>
    <dbReference type="NCBI Taxonomy" id="1703345"/>
    <lineage>
        <taxon>Bacteria</taxon>
        <taxon>Pseudomonadati</taxon>
        <taxon>Bacteroidota</taxon>
        <taxon>Chitinophagia</taxon>
        <taxon>Chitinophagales</taxon>
        <taxon>Chitinophagaceae</taxon>
        <taxon>Niastella</taxon>
    </lineage>
</organism>
<name>A0A1V9FGH1_9BACT</name>
<keyword evidence="2" id="KW-0378">Hydrolase</keyword>
<dbReference type="Gene3D" id="2.60.40.1180">
    <property type="entry name" value="Golgi alpha-mannosidase II"/>
    <property type="match status" value="1"/>
</dbReference>
<dbReference type="SUPFAM" id="SSF48208">
    <property type="entry name" value="Six-hairpin glycosidases"/>
    <property type="match status" value="1"/>
</dbReference>
<dbReference type="STRING" id="1703345.A3860_11615"/>
<proteinExistence type="predicted"/>
<sequence>MTLKGTGQLLFCIVLLFIARGTIAQPIYAGRYTTIFTAPPANVPTPKTPDAPLTGNGDIGLTFGGEPGELQYYFGKNDFWRAYPVYPGGGIALPGGLRLTIPALKGADYYAEQLPGKGVIHASFKKEAQQVTIDSWVAATHNTVVIEITANKTCTLQPVLWAAKGNTAINTAGTTEKVTWVTRSFENTPLLEWPCHVALAMRVLGNNGSTNKTITLAPGKKTIIAVTIYTSNDRTNWKEAAITEAKALTPAVIEKMYAAHQQWWRNFWDRSSVQVNDSVIEKYYYTSQYLFACASRGNKLAPGIWGPFITKDSTAWGGDYHLNYNYQAPYWAAYSSNHLDLTDNYDQPLLDYMEKGKVHAMELLQVKGIYYPVGIGPKGLCTTRWPLTPEEMLQRYGTRDNTIDSGYKFLGQKINAVFGAGNMLMRFYSTYDAVYAWRIYPYLVACADFWEDYLKLENGRYVIYMDHYGEVMPNLRNNGQWRQLLGDFNSTLSLGLVKMLFKGIIEVSTFLKQDISRQEKWQDIVTRLSPFPVGETGGRQSLRPVERSPAEWLNKPMGLARVSIHGLLLPGGVCGPITDSAFNNILLSDVAHWKDKMQHIGEWGNTLNNGIETCFPGAVRVGYDADEILQQLKDRIAVQSFPNGWITQGGGGIETLSAVPMTINEMLLQSYEGVVRIFPNWNHSKNASFSKLRAYGAFLISSRLQNKRIEFVTILSEKGRACVMENPWPGKAVQLIRNGKKSGQLSGIRFSFPTKENELIVLKGI</sequence>
<dbReference type="InterPro" id="IPR013780">
    <property type="entry name" value="Glyco_hydro_b"/>
</dbReference>
<evidence type="ECO:0000313" key="2">
    <source>
        <dbReference type="EMBL" id="OQP57316.1"/>
    </source>
</evidence>
<dbReference type="InterPro" id="IPR054363">
    <property type="entry name" value="GH95_cat"/>
</dbReference>